<dbReference type="CDD" id="cd05233">
    <property type="entry name" value="SDR_c"/>
    <property type="match status" value="1"/>
</dbReference>
<dbReference type="PANTHER" id="PTHR42760">
    <property type="entry name" value="SHORT-CHAIN DEHYDROGENASES/REDUCTASES FAMILY MEMBER"/>
    <property type="match status" value="1"/>
</dbReference>
<dbReference type="InterPro" id="IPR002347">
    <property type="entry name" value="SDR_fam"/>
</dbReference>
<keyword evidence="3" id="KW-1185">Reference proteome</keyword>
<comment type="caution">
    <text evidence="2">The sequence shown here is derived from an EMBL/GenBank/DDBJ whole genome shotgun (WGS) entry which is preliminary data.</text>
</comment>
<reference evidence="2 3" key="1">
    <citation type="submission" date="2021-06" db="EMBL/GenBank/DDBJ databases">
        <authorList>
            <person name="Jeong J.W."/>
        </authorList>
    </citation>
    <scope>NUCLEOTIDE SEQUENCE [LARGE SCALE GENOMIC DNA]</scope>
    <source>
        <strain evidence="2 3">MMS21-TAE1-1</strain>
    </source>
</reference>
<dbReference type="RefSeq" id="WP_216925910.1">
    <property type="nucleotide sequence ID" value="NZ_JAHOPC010000010.1"/>
</dbReference>
<proteinExistence type="predicted"/>
<gene>
    <name evidence="2" type="ORF">KSW38_15990</name>
</gene>
<dbReference type="Proteomes" id="UP000824166">
    <property type="component" value="Unassembled WGS sequence"/>
</dbReference>
<evidence type="ECO:0000313" key="3">
    <source>
        <dbReference type="Proteomes" id="UP000824166"/>
    </source>
</evidence>
<dbReference type="PANTHER" id="PTHR42760:SF133">
    <property type="entry name" value="3-OXOACYL-[ACYL-CARRIER-PROTEIN] REDUCTASE"/>
    <property type="match status" value="1"/>
</dbReference>
<protein>
    <submittedName>
        <fullName evidence="2">SDR family oxidoreductase</fullName>
    </submittedName>
</protein>
<name>A0ABS6I9N2_9MICC</name>
<evidence type="ECO:0000256" key="1">
    <source>
        <dbReference type="ARBA" id="ARBA00023002"/>
    </source>
</evidence>
<dbReference type="NCBIfam" id="NF005559">
    <property type="entry name" value="PRK07231.1"/>
    <property type="match status" value="1"/>
</dbReference>
<dbReference type="EMBL" id="JAHOPC010000010">
    <property type="protein sequence ID" value="MBU8867789.1"/>
    <property type="molecule type" value="Genomic_DNA"/>
</dbReference>
<keyword evidence="1" id="KW-0560">Oxidoreductase</keyword>
<dbReference type="Pfam" id="PF13561">
    <property type="entry name" value="adh_short_C2"/>
    <property type="match status" value="1"/>
</dbReference>
<evidence type="ECO:0000313" key="2">
    <source>
        <dbReference type="EMBL" id="MBU8867789.1"/>
    </source>
</evidence>
<accession>A0ABS6I9N2</accession>
<organism evidence="2 3">
    <name type="scientific">Paenarthrobacter aromaticivorans</name>
    <dbReference type="NCBI Taxonomy" id="2849150"/>
    <lineage>
        <taxon>Bacteria</taxon>
        <taxon>Bacillati</taxon>
        <taxon>Actinomycetota</taxon>
        <taxon>Actinomycetes</taxon>
        <taxon>Micrococcales</taxon>
        <taxon>Micrococcaceae</taxon>
        <taxon>Paenarthrobacter</taxon>
    </lineage>
</organism>
<sequence length="273" mass="29175">MKQLNYRRLEGQHAIVTGAGRGIGQSIAQKLAAEGAEVLVVGRALGPLSETVELIEEAGGRAWALSADISSEQDVQRLTTEALDRWSRIDILVNNAAVFDEPPFLEVDAATVRRNFDINVVGTFLMSQAVARSMVSNRSGSIIHISSIDALGADGPVTAYSATKAAVVSMARTMTIELAQFGVRVNCVAPGFVNTDMVHKTSTPNVLDHMLNDFTRVPIRRLIEPEEIAAAVTFLASDEASAITGQNLVVDGGLTSNLFVMETLPESMIPLGQ</sequence>